<protein>
    <recommendedName>
        <fullName evidence="4">Holin-X, holin superfamily III</fullName>
    </recommendedName>
</protein>
<feature type="transmembrane region" description="Helical" evidence="1">
    <location>
        <begin position="46"/>
        <end position="70"/>
    </location>
</feature>
<name>A0A967EAP5_9FLAO</name>
<sequence>MAYDELKRDLTEADADVRSYLEHSEEYFKLKVFKVLMGSVTAAAKALLVGAATLVALLMLSFAASYAFGLVLGSNYQGFLIVGLFYVLVAILCYLFRDKLDTPLLRKFSDYFF</sequence>
<evidence type="ECO:0000313" key="3">
    <source>
        <dbReference type="Proteomes" id="UP000707206"/>
    </source>
</evidence>
<keyword evidence="1" id="KW-0472">Membrane</keyword>
<evidence type="ECO:0000313" key="2">
    <source>
        <dbReference type="EMBL" id="NHF59626.1"/>
    </source>
</evidence>
<evidence type="ECO:0000256" key="1">
    <source>
        <dbReference type="SAM" id="Phobius"/>
    </source>
</evidence>
<dbReference type="AlphaFoldDB" id="A0A967EAP5"/>
<dbReference type="EMBL" id="VIKU02000002">
    <property type="protein sequence ID" value="NHF59626.1"/>
    <property type="molecule type" value="Genomic_DNA"/>
</dbReference>
<feature type="transmembrane region" description="Helical" evidence="1">
    <location>
        <begin position="76"/>
        <end position="96"/>
    </location>
</feature>
<evidence type="ECO:0008006" key="4">
    <source>
        <dbReference type="Google" id="ProtNLM"/>
    </source>
</evidence>
<comment type="caution">
    <text evidence="2">The sequence shown here is derived from an EMBL/GenBank/DDBJ whole genome shotgun (WGS) entry which is preliminary data.</text>
</comment>
<dbReference type="RefSeq" id="WP_152574119.1">
    <property type="nucleotide sequence ID" value="NZ_VIKU02000002.1"/>
</dbReference>
<dbReference type="Proteomes" id="UP000707206">
    <property type="component" value="Unassembled WGS sequence"/>
</dbReference>
<accession>A0A967EAP5</accession>
<gene>
    <name evidence="2" type="ORF">FK220_009760</name>
</gene>
<reference evidence="2" key="2">
    <citation type="submission" date="2020-03" db="EMBL/GenBank/DDBJ databases">
        <title>Flavobacteriaceae bacterium strain TP-CH-4, a member of the family Flavobacteriaceae isolated from a deep-sea seamount.</title>
        <authorList>
            <person name="Zhang D.-C."/>
        </authorList>
    </citation>
    <scope>NUCLEOTIDE SEQUENCE</scope>
    <source>
        <strain evidence="2">TP-CH-4</strain>
    </source>
</reference>
<keyword evidence="1" id="KW-1133">Transmembrane helix</keyword>
<proteinExistence type="predicted"/>
<reference evidence="2" key="1">
    <citation type="submission" date="2019-07" db="EMBL/GenBank/DDBJ databases">
        <authorList>
            <person name="De-Chao Zhang Q."/>
        </authorList>
    </citation>
    <scope>NUCLEOTIDE SEQUENCE</scope>
    <source>
        <strain evidence="2">TP-CH-4</strain>
    </source>
</reference>
<organism evidence="2 3">
    <name type="scientific">Pelagihabitans pacificus</name>
    <dbReference type="NCBI Taxonomy" id="2696054"/>
    <lineage>
        <taxon>Bacteria</taxon>
        <taxon>Pseudomonadati</taxon>
        <taxon>Bacteroidota</taxon>
        <taxon>Flavobacteriia</taxon>
        <taxon>Flavobacteriales</taxon>
        <taxon>Flavobacteriaceae</taxon>
        <taxon>Pelagihabitans</taxon>
    </lineage>
</organism>
<keyword evidence="3" id="KW-1185">Reference proteome</keyword>
<keyword evidence="1" id="KW-0812">Transmembrane</keyword>